<gene>
    <name evidence="8" type="primary">BPIFA2</name>
</gene>
<dbReference type="GO" id="GO:0001530">
    <property type="term" value="F:lipopolysaccharide binding"/>
    <property type="evidence" value="ECO:0007669"/>
    <property type="project" value="TreeGrafter"/>
</dbReference>
<dbReference type="HOGENOM" id="CLU_1434057_0_0_1"/>
<dbReference type="GeneID" id="116421156"/>
<dbReference type="InterPro" id="IPR017942">
    <property type="entry name" value="Lipid-bd_serum_glycop_N"/>
</dbReference>
<dbReference type="InterPro" id="IPR017943">
    <property type="entry name" value="Bactericidal_perm-incr_a/b_dom"/>
</dbReference>
<keyword evidence="4 6" id="KW-0732">Signal</keyword>
<reference evidence="8" key="3">
    <citation type="submission" date="2025-09" db="UniProtKB">
        <authorList>
            <consortium name="Ensembl"/>
        </authorList>
    </citation>
    <scope>IDENTIFICATION</scope>
</reference>
<reference evidence="8" key="2">
    <citation type="submission" date="2025-08" db="UniProtKB">
        <authorList>
            <consortium name="Ensembl"/>
        </authorList>
    </citation>
    <scope>IDENTIFICATION</scope>
</reference>
<dbReference type="Proteomes" id="UP000007648">
    <property type="component" value="Unassembled WGS sequence"/>
</dbReference>
<proteinExistence type="inferred from homology"/>
<evidence type="ECO:0000256" key="5">
    <source>
        <dbReference type="ARBA" id="ARBA00023157"/>
    </source>
</evidence>
<keyword evidence="5" id="KW-1015">Disulfide bond</keyword>
<dbReference type="FunCoup" id="G3VS27">
    <property type="interactions" value="147"/>
</dbReference>
<dbReference type="Pfam" id="PF01273">
    <property type="entry name" value="LBP_BPI_CETP"/>
    <property type="match status" value="1"/>
</dbReference>
<feature type="domain" description="Lipid-binding serum glycoprotein N-terminal" evidence="7">
    <location>
        <begin position="71"/>
        <end position="213"/>
    </location>
</feature>
<comment type="subcellular location">
    <subcellularLocation>
        <location evidence="1">Secreted</location>
    </subcellularLocation>
</comment>
<keyword evidence="3" id="KW-0964">Secreted</keyword>
<evidence type="ECO:0000256" key="1">
    <source>
        <dbReference type="ARBA" id="ARBA00004613"/>
    </source>
</evidence>
<protein>
    <submittedName>
        <fullName evidence="8">BPI fold containing family A member 2</fullName>
    </submittedName>
</protein>
<reference evidence="8 9" key="1">
    <citation type="journal article" date="2011" name="Proc. Natl. Acad. Sci. U.S.A.">
        <title>Genetic diversity and population structure of the endangered marsupial Sarcophilus harrisii (Tasmanian devil).</title>
        <authorList>
            <person name="Miller W."/>
            <person name="Hayes V.M."/>
            <person name="Ratan A."/>
            <person name="Petersen D.C."/>
            <person name="Wittekindt N.E."/>
            <person name="Miller J."/>
            <person name="Walenz B."/>
            <person name="Knight J."/>
            <person name="Qi J."/>
            <person name="Zhao F."/>
            <person name="Wang Q."/>
            <person name="Bedoya-Reina O.C."/>
            <person name="Katiyar N."/>
            <person name="Tomsho L.P."/>
            <person name="Kasson L.M."/>
            <person name="Hardie R.A."/>
            <person name="Woodbridge P."/>
            <person name="Tindall E.A."/>
            <person name="Bertelsen M.F."/>
            <person name="Dixon D."/>
            <person name="Pyecroft S."/>
            <person name="Helgen K.M."/>
            <person name="Lesk A.M."/>
            <person name="Pringle T.H."/>
            <person name="Patterson N."/>
            <person name="Zhang Y."/>
            <person name="Kreiss A."/>
            <person name="Woods G.M."/>
            <person name="Jones M.E."/>
            <person name="Schuster S.C."/>
        </authorList>
    </citation>
    <scope>NUCLEOTIDE SEQUENCE [LARGE SCALE GENOMIC DNA]</scope>
</reference>
<accession>G3VS27</accession>
<dbReference type="KEGG" id="shr:116421156"/>
<sequence>MLSLWRLTLLCGLLIGPSCCLLDSLSILPAVVNKDLDILKDKVQVLGHDFFDEMSKLEISLEQLVGTILRDIEKLSGKALNAFISKVVAFLGLKIEDIAYLNIKPELSADGNSLQLRLPVSAAITLKLNPLASDLIKAQANLDVLLQLKIVTDDKTGLPKVTLGECLVDQTTIKITILDSSASLQARIAEKLDAIIKKLIPSVMLKKICPLLGSYANLMDVQKVQNLINHLKTEKPVQAPAI</sequence>
<dbReference type="Ensembl" id="ENSSHAT00000006036.2">
    <property type="protein sequence ID" value="ENSSHAP00000005982.2"/>
    <property type="gene ID" value="ENSSHAG00000005212.2"/>
</dbReference>
<organism evidence="8 9">
    <name type="scientific">Sarcophilus harrisii</name>
    <name type="common">Tasmanian devil</name>
    <name type="synonym">Sarcophilus laniarius</name>
    <dbReference type="NCBI Taxonomy" id="9305"/>
    <lineage>
        <taxon>Eukaryota</taxon>
        <taxon>Metazoa</taxon>
        <taxon>Chordata</taxon>
        <taxon>Craniata</taxon>
        <taxon>Vertebrata</taxon>
        <taxon>Euteleostomi</taxon>
        <taxon>Mammalia</taxon>
        <taxon>Metatheria</taxon>
        <taxon>Dasyuromorphia</taxon>
        <taxon>Dasyuridae</taxon>
        <taxon>Sarcophilus</taxon>
    </lineage>
</organism>
<dbReference type="InterPro" id="IPR052507">
    <property type="entry name" value="BPI_fold-antibacterial"/>
</dbReference>
<dbReference type="CTD" id="140683"/>
<dbReference type="PANTHER" id="PTHR47145">
    <property type="entry name" value="BPI FOLD-CONTAINING FAMILY A MEMBER 2"/>
    <property type="match status" value="1"/>
</dbReference>
<evidence type="ECO:0000313" key="8">
    <source>
        <dbReference type="Ensembl" id="ENSSHAP00000005982.2"/>
    </source>
</evidence>
<evidence type="ECO:0000313" key="9">
    <source>
        <dbReference type="Proteomes" id="UP000007648"/>
    </source>
</evidence>
<comment type="similarity">
    <text evidence="2">Belongs to the BPI/LBP/Plunc superfamily. Plunc family.</text>
</comment>
<dbReference type="GO" id="GO:0030141">
    <property type="term" value="C:secretory granule"/>
    <property type="evidence" value="ECO:0007669"/>
    <property type="project" value="TreeGrafter"/>
</dbReference>
<dbReference type="PANTHER" id="PTHR47145:SF1">
    <property type="entry name" value="BPI FOLD-CONTAINING FAMILY A MEMBER 2"/>
    <property type="match status" value="1"/>
</dbReference>
<feature type="chain" id="PRO_5029482405" evidence="6">
    <location>
        <begin position="21"/>
        <end position="242"/>
    </location>
</feature>
<evidence type="ECO:0000259" key="7">
    <source>
        <dbReference type="Pfam" id="PF01273"/>
    </source>
</evidence>
<evidence type="ECO:0000256" key="2">
    <source>
        <dbReference type="ARBA" id="ARBA00009020"/>
    </source>
</evidence>
<evidence type="ECO:0000256" key="4">
    <source>
        <dbReference type="ARBA" id="ARBA00022729"/>
    </source>
</evidence>
<dbReference type="GO" id="GO:0070062">
    <property type="term" value="C:extracellular exosome"/>
    <property type="evidence" value="ECO:0007669"/>
    <property type="project" value="TreeGrafter"/>
</dbReference>
<dbReference type="eggNOG" id="ENOG502TE6E">
    <property type="taxonomic scope" value="Eukaryota"/>
</dbReference>
<evidence type="ECO:0000256" key="6">
    <source>
        <dbReference type="SAM" id="SignalP"/>
    </source>
</evidence>
<dbReference type="AlphaFoldDB" id="G3VS27"/>
<dbReference type="Gene3D" id="3.15.10.10">
    <property type="entry name" value="Bactericidal permeability-increasing protein, domain 1"/>
    <property type="match status" value="1"/>
</dbReference>
<feature type="signal peptide" evidence="6">
    <location>
        <begin position="1"/>
        <end position="20"/>
    </location>
</feature>
<evidence type="ECO:0000256" key="3">
    <source>
        <dbReference type="ARBA" id="ARBA00022525"/>
    </source>
</evidence>
<dbReference type="OrthoDB" id="9838142at2759"/>
<name>G3VS27_SARHA</name>
<dbReference type="SUPFAM" id="SSF55394">
    <property type="entry name" value="Bactericidal permeability-increasing protein, BPI"/>
    <property type="match status" value="1"/>
</dbReference>
<keyword evidence="9" id="KW-1185">Reference proteome</keyword>
<dbReference type="STRING" id="9305.ENSSHAP00000005982"/>
<dbReference type="InParanoid" id="G3VS27"/>
<dbReference type="RefSeq" id="XP_031805379.1">
    <property type="nucleotide sequence ID" value="XM_031949519.1"/>
</dbReference>